<name>A0A0M3QWU7_DROBS</name>
<feature type="domain" description="Aminopeptidase P N-terminal" evidence="2">
    <location>
        <begin position="331"/>
        <end position="464"/>
    </location>
</feature>
<evidence type="ECO:0000256" key="1">
    <source>
        <dbReference type="SAM" id="Phobius"/>
    </source>
</evidence>
<dbReference type="InterPro" id="IPR032816">
    <property type="entry name" value="VTT_dom"/>
</dbReference>
<dbReference type="GO" id="GO:0070006">
    <property type="term" value="F:metalloaminopeptidase activity"/>
    <property type="evidence" value="ECO:0007669"/>
    <property type="project" value="InterPro"/>
</dbReference>
<feature type="transmembrane region" description="Helical" evidence="1">
    <location>
        <begin position="166"/>
        <end position="186"/>
    </location>
</feature>
<gene>
    <name evidence="3" type="ORF">Dbus_chr3Lg1969</name>
</gene>
<dbReference type="InterPro" id="IPR007865">
    <property type="entry name" value="Aminopep_P_N"/>
</dbReference>
<dbReference type="InterPro" id="IPR036005">
    <property type="entry name" value="Creatinase/aminopeptidase-like"/>
</dbReference>
<dbReference type="InterPro" id="IPR029149">
    <property type="entry name" value="Creatin/AminoP/Spt16_N"/>
</dbReference>
<dbReference type="Gene3D" id="3.90.230.10">
    <property type="entry name" value="Creatinase/methionine aminopeptidase superfamily"/>
    <property type="match status" value="1"/>
</dbReference>
<accession>A0A0M3QWU7</accession>
<evidence type="ECO:0000313" key="4">
    <source>
        <dbReference type="Proteomes" id="UP000494163"/>
    </source>
</evidence>
<dbReference type="Pfam" id="PF05195">
    <property type="entry name" value="AMP_N"/>
    <property type="match status" value="1"/>
</dbReference>
<dbReference type="SUPFAM" id="SSF55920">
    <property type="entry name" value="Creatinase/aminopeptidase"/>
    <property type="match status" value="1"/>
</dbReference>
<feature type="transmembrane region" description="Helical" evidence="1">
    <location>
        <begin position="207"/>
        <end position="236"/>
    </location>
</feature>
<dbReference type="Proteomes" id="UP000494163">
    <property type="component" value="Chromosome 3L"/>
</dbReference>
<keyword evidence="1" id="KW-0472">Membrane</keyword>
<evidence type="ECO:0000259" key="2">
    <source>
        <dbReference type="SMART" id="SM01011"/>
    </source>
</evidence>
<dbReference type="PANTHER" id="PTHR46593">
    <property type="entry name" value="TRANSMEMBRANE PROTEIN 64"/>
    <property type="match status" value="1"/>
</dbReference>
<dbReference type="GO" id="GO:0005783">
    <property type="term" value="C:endoplasmic reticulum"/>
    <property type="evidence" value="ECO:0007669"/>
    <property type="project" value="TreeGrafter"/>
</dbReference>
<feature type="transmembrane region" description="Helical" evidence="1">
    <location>
        <begin position="242"/>
        <end position="260"/>
    </location>
</feature>
<organism evidence="3 4">
    <name type="scientific">Drosophila busckii</name>
    <name type="common">Fruit fly</name>
    <dbReference type="NCBI Taxonomy" id="30019"/>
    <lineage>
        <taxon>Eukaryota</taxon>
        <taxon>Metazoa</taxon>
        <taxon>Ecdysozoa</taxon>
        <taxon>Arthropoda</taxon>
        <taxon>Hexapoda</taxon>
        <taxon>Insecta</taxon>
        <taxon>Pterygota</taxon>
        <taxon>Neoptera</taxon>
        <taxon>Endopterygota</taxon>
        <taxon>Diptera</taxon>
        <taxon>Brachycera</taxon>
        <taxon>Muscomorpha</taxon>
        <taxon>Ephydroidea</taxon>
        <taxon>Drosophilidae</taxon>
        <taxon>Drosophila</taxon>
    </lineage>
</organism>
<dbReference type="GO" id="GO:0030145">
    <property type="term" value="F:manganese ion binding"/>
    <property type="evidence" value="ECO:0007669"/>
    <property type="project" value="InterPro"/>
</dbReference>
<dbReference type="OMA" id="DYMCRMR"/>
<dbReference type="InterPro" id="IPR053069">
    <property type="entry name" value="TVP38/TMEM64"/>
</dbReference>
<evidence type="ECO:0000313" key="3">
    <source>
        <dbReference type="EMBL" id="ALC44803.1"/>
    </source>
</evidence>
<sequence length="873" mass="97872">MAKGEANCETLNMTTTLALSIDYANNNNNSSNISSCRYANNNNNNNSSNKNSMYKFNKAITDDLQIGSSSSSCSPLPSPHMTKSNSYNGSISMDAAALISCDSGDLEGSNSSPAALGTSVINVNLDSGEGDTFLINASRRSNSRTTNYLRRNTCWMQSYGFIMRHWYFSYLLPICVLALLFVVAYLTRDYAKQLLFWIETQNSWLIFVIYLGLFTVVSFPFALGYLVLLITAGYLFGVWRGWLTVILGANLGIAIAHLTIRSVRHQIPVHNNGKMATTLVDKPAEVAVPDFAQQLQPKSIVELREDLFYNSATKWTTREYLQGKLEGSAVLEPEEVNQHRLAVMQHLSNQQRNRCYSHILVLLGADATAERLPFRQHSDLLYLCDCLMPGVVLVLLRNRKRELCSLLFEPGEEQDYDERLAKHACKRYNVDEVLPMARLRGTLIKLLNHSSSKLWHKKESTALSQLVSEVAEELNLILNCPSNALQYTRSLKTPKEMEAMRLSSSIAAQSLQELLEDKQEHNGSQLAALYAYKCQQRSHYQPLPFEPKVFRSFGGTWLMGVSSQHAGYCSCLARSWPQRGQFSNSQQLIYSLLFDLRTQLCRMICGNASGTGCTPLELQSKYIELLAGKLWQLRVLSPMVGTRAQNLEIASQFSAFSTLITHAGLDLAPCSQHLMQCPLMPGNVFYLQMSVCIPNDCRHVYPEFRGVLCTLGDCWHITEQFELELLTSDCSSNRRDVEQLIKNETGRAILRVISGPKAFRVVLFTRLTPIPFGLQNVIFGISSINARDYHAATFLGLLPAQTINVYLGSTLRSMHEVLNDNHTKLTGYISFALEVICGVALMVWVVQKARKELSETLLTSEYNNDGKPIDIQV</sequence>
<dbReference type="SUPFAM" id="SSF53092">
    <property type="entry name" value="Creatinase/prolidase N-terminal domain"/>
    <property type="match status" value="1"/>
</dbReference>
<dbReference type="SMART" id="SM01011">
    <property type="entry name" value="AMP_N"/>
    <property type="match status" value="1"/>
</dbReference>
<keyword evidence="1" id="KW-1133">Transmembrane helix</keyword>
<dbReference type="GO" id="GO:0051480">
    <property type="term" value="P:regulation of cytosolic calcium ion concentration"/>
    <property type="evidence" value="ECO:0007669"/>
    <property type="project" value="TreeGrafter"/>
</dbReference>
<dbReference type="PANTHER" id="PTHR46593:SF1">
    <property type="entry name" value="TRANSMEMBRANE PROTEIN 64"/>
    <property type="match status" value="1"/>
</dbReference>
<dbReference type="OrthoDB" id="4215474at2759"/>
<dbReference type="SMR" id="A0A0M3QWU7"/>
<reference evidence="3 4" key="1">
    <citation type="submission" date="2015-08" db="EMBL/GenBank/DDBJ databases">
        <title>Ancestral chromatin configuration constrains chromatin evolution on differentiating sex chromosomes in Drosophila.</title>
        <authorList>
            <person name="Zhou Q."/>
            <person name="Bachtrog D."/>
        </authorList>
    </citation>
    <scope>NUCLEOTIDE SEQUENCE [LARGE SCALE GENOMIC DNA]</scope>
    <source>
        <tissue evidence="3">Whole larvae</tissue>
    </source>
</reference>
<dbReference type="STRING" id="30019.A0A0M3QWU7"/>
<keyword evidence="1" id="KW-0812">Transmembrane</keyword>
<protein>
    <submittedName>
        <fullName evidence="3">CG11367</fullName>
    </submittedName>
</protein>
<dbReference type="EMBL" id="CP012525">
    <property type="protein sequence ID" value="ALC44803.1"/>
    <property type="molecule type" value="Genomic_DNA"/>
</dbReference>
<proteinExistence type="predicted"/>
<dbReference type="Gene3D" id="3.40.350.10">
    <property type="entry name" value="Creatinase/prolidase N-terminal domain"/>
    <property type="match status" value="1"/>
</dbReference>
<keyword evidence="4" id="KW-1185">Reference proteome</keyword>
<dbReference type="Pfam" id="PF09335">
    <property type="entry name" value="VTT_dom"/>
    <property type="match status" value="1"/>
</dbReference>
<dbReference type="AlphaFoldDB" id="A0A0M3QWU7"/>